<reference evidence="1" key="1">
    <citation type="submission" date="2019-11" db="EMBL/GenBank/DDBJ databases">
        <authorList>
            <person name="Feng L."/>
        </authorList>
    </citation>
    <scope>NUCLEOTIDE SEQUENCE</scope>
    <source>
        <strain evidence="1">PclaraLFYP37</strain>
    </source>
</reference>
<gene>
    <name evidence="1" type="ORF">PCLFYP37_01070</name>
</gene>
<dbReference type="RefSeq" id="WP_412441815.1">
    <property type="nucleotide sequence ID" value="NZ_CACRUT010000006.1"/>
</dbReference>
<dbReference type="InterPro" id="IPR032675">
    <property type="entry name" value="LRR_dom_sf"/>
</dbReference>
<organism evidence="1">
    <name type="scientific">Paraprevotella clara</name>
    <dbReference type="NCBI Taxonomy" id="454154"/>
    <lineage>
        <taxon>Bacteria</taxon>
        <taxon>Pseudomonadati</taxon>
        <taxon>Bacteroidota</taxon>
        <taxon>Bacteroidia</taxon>
        <taxon>Bacteroidales</taxon>
        <taxon>Prevotellaceae</taxon>
        <taxon>Paraprevotella</taxon>
    </lineage>
</organism>
<protein>
    <recommendedName>
        <fullName evidence="2">Leucine-rich repeat domain-containing protein</fullName>
    </recommendedName>
</protein>
<accession>A0A6N2ZBQ1</accession>
<sequence>MERFLSLFFVVCFSLSTKADEGNGFVEGIFQYAIEVDEVSGDTTVAVSSIDRRNLTTPFFQGKELRIPGVVAHNGKTYRVTAIGRWAFTRCDDIESLIIGEGIEEVREYAFEGCTQLRSVSFPSTLQWLDNLPFTDCYNLCEIRVDEGNPKFDSRGNCNALIETGENKIVLGGKDTVFPKGIKFIGEGAFASRVGLENIVIPEGVVEIEKGAFFNCINLKSISLPRSLEILRDVFLGCSSLKSIYIPEKVSKLGGGIGEVGCFGSGWSLSGCLSLDTVMVDSRNKVYDSRGNALVEKATGKLISGFRKSRIVEGVREIGPKAFVGTVFPQRLYIPKSVIKVSPCAFVGCEFGASVAVDAENPVYDSREGCNGIVETATGTLVKGDWRTVFVEGITSIGEYAFNGCRLPPVFAIPEGIRRIGKNAFARCSGIQTVIFPSSLREMGSFAFRGSSVQTLCWQGHLQEIKSYVFSDCRELYLISIPEGTKRIGSGAFNECHNLRYVSLPASLDYIDDSAFKGCPCEELVRKNHVSVLSSDYGQRQRSIREKESK</sequence>
<dbReference type="SUPFAM" id="SSF52058">
    <property type="entry name" value="L domain-like"/>
    <property type="match status" value="2"/>
</dbReference>
<name>A0A6N2ZBQ1_9BACT</name>
<dbReference type="InterPro" id="IPR053139">
    <property type="entry name" value="Surface_bspA-like"/>
</dbReference>
<dbReference type="AlphaFoldDB" id="A0A6N2ZBQ1"/>
<dbReference type="Pfam" id="PF13306">
    <property type="entry name" value="LRR_5"/>
    <property type="match status" value="3"/>
</dbReference>
<dbReference type="PANTHER" id="PTHR45661">
    <property type="entry name" value="SURFACE ANTIGEN"/>
    <property type="match status" value="1"/>
</dbReference>
<proteinExistence type="predicted"/>
<evidence type="ECO:0008006" key="2">
    <source>
        <dbReference type="Google" id="ProtNLM"/>
    </source>
</evidence>
<dbReference type="Gene3D" id="3.80.10.10">
    <property type="entry name" value="Ribonuclease Inhibitor"/>
    <property type="match status" value="2"/>
</dbReference>
<dbReference type="EMBL" id="CACRUT010000006">
    <property type="protein sequence ID" value="VYT76849.1"/>
    <property type="molecule type" value="Genomic_DNA"/>
</dbReference>
<evidence type="ECO:0000313" key="1">
    <source>
        <dbReference type="EMBL" id="VYT76849.1"/>
    </source>
</evidence>
<dbReference type="PANTHER" id="PTHR45661:SF3">
    <property type="entry name" value="IG-LIKE DOMAIN-CONTAINING PROTEIN"/>
    <property type="match status" value="1"/>
</dbReference>
<dbReference type="InterPro" id="IPR026906">
    <property type="entry name" value="LRR_5"/>
</dbReference>